<dbReference type="Proteomes" id="UP001187425">
    <property type="component" value="Unassembled WGS sequence"/>
</dbReference>
<proteinExistence type="predicted"/>
<protein>
    <recommendedName>
        <fullName evidence="3">Transposase</fullName>
    </recommendedName>
</protein>
<evidence type="ECO:0000313" key="1">
    <source>
        <dbReference type="EMBL" id="MDV7248256.1"/>
    </source>
</evidence>
<sequence length="81" mass="8687">MKLDGLETTKSMDGQPHNVHRSVCSELIRRPGRGAGYVIAADSVLTPVKAGQGQAGDNVWISSMLKSAFLLIHRLQTGKQG</sequence>
<evidence type="ECO:0000313" key="2">
    <source>
        <dbReference type="Proteomes" id="UP001187425"/>
    </source>
</evidence>
<dbReference type="AlphaFoldDB" id="A0AAW8ZQN2"/>
<name>A0AAW8ZQN2_9XANT</name>
<gene>
    <name evidence="1" type="ORF">R4K57_07520</name>
</gene>
<evidence type="ECO:0008006" key="3">
    <source>
        <dbReference type="Google" id="ProtNLM"/>
    </source>
</evidence>
<organism evidence="1 2">
    <name type="scientific">Xanthomonas hortorum pv. vitians</name>
    <dbReference type="NCBI Taxonomy" id="83224"/>
    <lineage>
        <taxon>Bacteria</taxon>
        <taxon>Pseudomonadati</taxon>
        <taxon>Pseudomonadota</taxon>
        <taxon>Gammaproteobacteria</taxon>
        <taxon>Lysobacterales</taxon>
        <taxon>Lysobacteraceae</taxon>
        <taxon>Xanthomonas</taxon>
    </lineage>
</organism>
<accession>A0AAW8ZQN2</accession>
<reference evidence="1 2" key="1">
    <citation type="submission" date="2023-10" db="EMBL/GenBank/DDBJ databases">
        <title>A new tool for lettuce pathogen research.</title>
        <authorList>
            <person name="Horton K.N."/>
            <person name="Cseke L.J."/>
            <person name="Badiwe M."/>
            <person name="Tesfaye D."/>
            <person name="Klein A."/>
            <person name="Su J."/>
            <person name="Potnis N."/>
            <person name="Gassmann W."/>
        </authorList>
    </citation>
    <scope>NUCLEOTIDE SEQUENCE [LARGE SCALE GENOMIC DNA]</scope>
    <source>
        <strain evidence="1 2">JSKH1901</strain>
    </source>
</reference>
<dbReference type="RefSeq" id="WP_229015436.1">
    <property type="nucleotide sequence ID" value="NZ_JAJTZL010000025.1"/>
</dbReference>
<dbReference type="EMBL" id="JAWMQI010000020">
    <property type="protein sequence ID" value="MDV7248256.1"/>
    <property type="molecule type" value="Genomic_DNA"/>
</dbReference>
<comment type="caution">
    <text evidence="1">The sequence shown here is derived from an EMBL/GenBank/DDBJ whole genome shotgun (WGS) entry which is preliminary data.</text>
</comment>